<keyword evidence="4" id="KW-1185">Reference proteome</keyword>
<organism evidence="3 4">
    <name type="scientific">Aquipseudomonas ullengensis</name>
    <dbReference type="NCBI Taxonomy" id="2759166"/>
    <lineage>
        <taxon>Bacteria</taxon>
        <taxon>Pseudomonadati</taxon>
        <taxon>Pseudomonadota</taxon>
        <taxon>Gammaproteobacteria</taxon>
        <taxon>Pseudomonadales</taxon>
        <taxon>Pseudomonadaceae</taxon>
        <taxon>Aquipseudomonas</taxon>
    </lineage>
</organism>
<evidence type="ECO:0000256" key="1">
    <source>
        <dbReference type="ARBA" id="ARBA00022679"/>
    </source>
</evidence>
<accession>A0A7W4LPM2</accession>
<dbReference type="Pfam" id="PF13469">
    <property type="entry name" value="Sulfotransfer_3"/>
    <property type="match status" value="1"/>
</dbReference>
<gene>
    <name evidence="3" type="ORF">H3H51_17655</name>
</gene>
<keyword evidence="2" id="KW-0175">Coiled coil</keyword>
<dbReference type="PANTHER" id="PTHR12788:SF10">
    <property type="entry name" value="PROTEIN-TYROSINE SULFOTRANSFERASE"/>
    <property type="match status" value="1"/>
</dbReference>
<keyword evidence="1 3" id="KW-0808">Transferase</keyword>
<dbReference type="Gene3D" id="3.40.50.300">
    <property type="entry name" value="P-loop containing nucleotide triphosphate hydrolases"/>
    <property type="match status" value="1"/>
</dbReference>
<feature type="coiled-coil region" evidence="2">
    <location>
        <begin position="310"/>
        <end position="407"/>
    </location>
</feature>
<dbReference type="EMBL" id="JACJUD010000006">
    <property type="protein sequence ID" value="MBB2496852.1"/>
    <property type="molecule type" value="Genomic_DNA"/>
</dbReference>
<dbReference type="Proteomes" id="UP000542720">
    <property type="component" value="Unassembled WGS sequence"/>
</dbReference>
<dbReference type="AlphaFoldDB" id="A0A7W4LPM2"/>
<dbReference type="InterPro" id="IPR026634">
    <property type="entry name" value="TPST-like"/>
</dbReference>
<name>A0A7W4LPM2_9GAMM</name>
<dbReference type="PANTHER" id="PTHR12788">
    <property type="entry name" value="PROTEIN-TYROSINE SULFOTRANSFERASE 2"/>
    <property type="match status" value="1"/>
</dbReference>
<dbReference type="SUPFAM" id="SSF52540">
    <property type="entry name" value="P-loop containing nucleoside triphosphate hydrolases"/>
    <property type="match status" value="1"/>
</dbReference>
<reference evidence="3 4" key="1">
    <citation type="submission" date="2020-08" db="EMBL/GenBank/DDBJ databases">
        <authorList>
            <person name="Kim C.M."/>
        </authorList>
    </citation>
    <scope>NUCLEOTIDE SEQUENCE [LARGE SCALE GENOMIC DNA]</scope>
    <source>
        <strain evidence="3 4">UL070</strain>
    </source>
</reference>
<evidence type="ECO:0000313" key="4">
    <source>
        <dbReference type="Proteomes" id="UP000542720"/>
    </source>
</evidence>
<dbReference type="RefSeq" id="WP_183090383.1">
    <property type="nucleotide sequence ID" value="NZ_JACJUD010000006.1"/>
</dbReference>
<evidence type="ECO:0000256" key="2">
    <source>
        <dbReference type="SAM" id="Coils"/>
    </source>
</evidence>
<comment type="caution">
    <text evidence="3">The sequence shown here is derived from an EMBL/GenBank/DDBJ whole genome shotgun (WGS) entry which is preliminary data.</text>
</comment>
<proteinExistence type="predicted"/>
<sequence>MNKPMQDKQLIFMISLPRSGSTLLQKILGGHDDIYTSSEPWLMLHPLYALKDEGIQARYGARLAAQGLQDFISDLPGKGEDFYYAQLRDCYLSLYAPYLQGSGKSRFLDKTPRYYEVFDELQKTFPQAKFIILYRNPLAVLASILNTWVKDDLGKLKEYRGDLYQGIEFLQRDFSAYNNIHIVRYEELLLAPESTTASLFAFLQLPNQPECIDYGKRPAERWRYGDPRTVYAKSRPDTQHAEAWQQKLGIAEYRKLLSDYLQILGKTGFERMGYDFAQAEQAITKNMPAHSATHTAPSLCQLLQSTDEINKSLDEANKCLHNENQSLQEANKSLDEANKRLHDENQNLHEANKSLDEANKRLHDENQNLHEANKSLHEKEVIMQGELAKCRHNQKEHSERIKVLEKELAGIFQSTESLKEHRALLQPRRKLMAYKRLLNTINSARENHVSQPATNQGSMPIDQ</sequence>
<dbReference type="GO" id="GO:0008476">
    <property type="term" value="F:protein-tyrosine sulfotransferase activity"/>
    <property type="evidence" value="ECO:0007669"/>
    <property type="project" value="InterPro"/>
</dbReference>
<evidence type="ECO:0000313" key="3">
    <source>
        <dbReference type="EMBL" id="MBB2496852.1"/>
    </source>
</evidence>
<dbReference type="InterPro" id="IPR027417">
    <property type="entry name" value="P-loop_NTPase"/>
</dbReference>
<protein>
    <submittedName>
        <fullName evidence="3">Sulfotransferase</fullName>
    </submittedName>
</protein>